<feature type="compositionally biased region" description="Acidic residues" evidence="1">
    <location>
        <begin position="51"/>
        <end position="63"/>
    </location>
</feature>
<feature type="region of interest" description="Disordered" evidence="1">
    <location>
        <begin position="1"/>
        <end position="183"/>
    </location>
</feature>
<gene>
    <name evidence="2" type="ORF">SLS58_003792</name>
</gene>
<feature type="compositionally biased region" description="Polar residues" evidence="1">
    <location>
        <begin position="27"/>
        <end position="45"/>
    </location>
</feature>
<protein>
    <submittedName>
        <fullName evidence="2">Uncharacterized protein</fullName>
    </submittedName>
</protein>
<dbReference type="EMBL" id="JAKEKT020000019">
    <property type="protein sequence ID" value="KAL1645483.1"/>
    <property type="molecule type" value="Genomic_DNA"/>
</dbReference>
<dbReference type="Proteomes" id="UP001521184">
    <property type="component" value="Unassembled WGS sequence"/>
</dbReference>
<feature type="compositionally biased region" description="Low complexity" evidence="1">
    <location>
        <begin position="147"/>
        <end position="159"/>
    </location>
</feature>
<feature type="compositionally biased region" description="Basic and acidic residues" evidence="1">
    <location>
        <begin position="1"/>
        <end position="20"/>
    </location>
</feature>
<accession>A0ABR3TVI4</accession>
<reference evidence="2 3" key="1">
    <citation type="journal article" date="2023" name="Plant Dis.">
        <title>First Report of Diplodia intermedia Causing Canker and Dieback Diseases on Apple Trees in Canada.</title>
        <authorList>
            <person name="Ellouze W."/>
            <person name="Ilyukhin E."/>
            <person name="Sulman M."/>
            <person name="Ali S."/>
        </authorList>
    </citation>
    <scope>NUCLEOTIDE SEQUENCE [LARGE SCALE GENOMIC DNA]</scope>
    <source>
        <strain evidence="2 3">M45-28</strain>
    </source>
</reference>
<evidence type="ECO:0000313" key="2">
    <source>
        <dbReference type="EMBL" id="KAL1645483.1"/>
    </source>
</evidence>
<sequence>MEDEEIARREARREARRDDQGAGNAEPQHTNGEGGASQTHSPTDNHNVEPGDAEADQNDDPADDNNNNVFGPQQAEVEADADADADADQNDDPAEEALNHDSDNDGTIGTRPGPRPATRFSNQLRAVAGMLPPPGSPPESPHETGDDAAAPASPTDDTPIYVQRGDVCQRKDYWEEDREDYRK</sequence>
<organism evidence="2 3">
    <name type="scientific">Diplodia intermedia</name>
    <dbReference type="NCBI Taxonomy" id="856260"/>
    <lineage>
        <taxon>Eukaryota</taxon>
        <taxon>Fungi</taxon>
        <taxon>Dikarya</taxon>
        <taxon>Ascomycota</taxon>
        <taxon>Pezizomycotina</taxon>
        <taxon>Dothideomycetes</taxon>
        <taxon>Dothideomycetes incertae sedis</taxon>
        <taxon>Botryosphaeriales</taxon>
        <taxon>Botryosphaeriaceae</taxon>
        <taxon>Diplodia</taxon>
    </lineage>
</organism>
<keyword evidence="3" id="KW-1185">Reference proteome</keyword>
<name>A0ABR3TVI4_9PEZI</name>
<evidence type="ECO:0000256" key="1">
    <source>
        <dbReference type="SAM" id="MobiDB-lite"/>
    </source>
</evidence>
<evidence type="ECO:0000313" key="3">
    <source>
        <dbReference type="Proteomes" id="UP001521184"/>
    </source>
</evidence>
<comment type="caution">
    <text evidence="2">The sequence shown here is derived from an EMBL/GenBank/DDBJ whole genome shotgun (WGS) entry which is preliminary data.</text>
</comment>
<feature type="compositionally biased region" description="Basic and acidic residues" evidence="1">
    <location>
        <begin position="167"/>
        <end position="183"/>
    </location>
</feature>
<feature type="compositionally biased region" description="Acidic residues" evidence="1">
    <location>
        <begin position="77"/>
        <end position="95"/>
    </location>
</feature>
<proteinExistence type="predicted"/>